<dbReference type="EMBL" id="LSMT01000062">
    <property type="protein sequence ID" value="PFX29684.1"/>
    <property type="molecule type" value="Genomic_DNA"/>
</dbReference>
<evidence type="ECO:0000313" key="5">
    <source>
        <dbReference type="EMBL" id="PFX29684.1"/>
    </source>
</evidence>
<dbReference type="SUPFAM" id="SSF56436">
    <property type="entry name" value="C-type lectin-like"/>
    <property type="match status" value="1"/>
</dbReference>
<dbReference type="PROSITE" id="PS00615">
    <property type="entry name" value="C_TYPE_LECTIN_1"/>
    <property type="match status" value="1"/>
</dbReference>
<organism evidence="5 6">
    <name type="scientific">Stylophora pistillata</name>
    <name type="common">Smooth cauliflower coral</name>
    <dbReference type="NCBI Taxonomy" id="50429"/>
    <lineage>
        <taxon>Eukaryota</taxon>
        <taxon>Metazoa</taxon>
        <taxon>Cnidaria</taxon>
        <taxon>Anthozoa</taxon>
        <taxon>Hexacorallia</taxon>
        <taxon>Scleractinia</taxon>
        <taxon>Astrocoeniina</taxon>
        <taxon>Pocilloporidae</taxon>
        <taxon>Stylophora</taxon>
    </lineage>
</organism>
<proteinExistence type="predicted"/>
<dbReference type="Pfam" id="PF00059">
    <property type="entry name" value="Lectin_C"/>
    <property type="match status" value="1"/>
</dbReference>
<dbReference type="PANTHER" id="PTHR22803">
    <property type="entry name" value="MANNOSE, PHOSPHOLIPASE, LECTIN RECEPTOR RELATED"/>
    <property type="match status" value="1"/>
</dbReference>
<dbReference type="PROSITE" id="PS50041">
    <property type="entry name" value="C_TYPE_LECTIN_2"/>
    <property type="match status" value="1"/>
</dbReference>
<evidence type="ECO:0000313" key="6">
    <source>
        <dbReference type="Proteomes" id="UP000225706"/>
    </source>
</evidence>
<dbReference type="AlphaFoldDB" id="A0A2B4SG62"/>
<dbReference type="CDD" id="cd00037">
    <property type="entry name" value="CLECT"/>
    <property type="match status" value="1"/>
</dbReference>
<gene>
    <name evidence="5" type="primary">REG1B</name>
    <name evidence="5" type="ORF">AWC38_SpisGene5529</name>
</gene>
<dbReference type="InterPro" id="IPR016186">
    <property type="entry name" value="C-type_lectin-like/link_sf"/>
</dbReference>
<name>A0A2B4SG62_STYPI</name>
<dbReference type="InterPro" id="IPR001304">
    <property type="entry name" value="C-type_lectin-like"/>
</dbReference>
<protein>
    <submittedName>
        <fullName evidence="5">Lithostathine-1-beta</fullName>
    </submittedName>
</protein>
<evidence type="ECO:0000256" key="2">
    <source>
        <dbReference type="SAM" id="MobiDB-lite"/>
    </source>
</evidence>
<dbReference type="SMART" id="SM00034">
    <property type="entry name" value="CLECT"/>
    <property type="match status" value="1"/>
</dbReference>
<feature type="compositionally biased region" description="Basic residues" evidence="2">
    <location>
        <begin position="106"/>
        <end position="136"/>
    </location>
</feature>
<dbReference type="InterPro" id="IPR016187">
    <property type="entry name" value="CTDL_fold"/>
</dbReference>
<keyword evidence="6" id="KW-1185">Reference proteome</keyword>
<feature type="domain" description="C-type lectin" evidence="4">
    <location>
        <begin position="357"/>
        <end position="471"/>
    </location>
</feature>
<feature type="region of interest" description="Disordered" evidence="2">
    <location>
        <begin position="105"/>
        <end position="136"/>
    </location>
</feature>
<accession>A0A2B4SG62</accession>
<reference evidence="6" key="1">
    <citation type="journal article" date="2017" name="bioRxiv">
        <title>Comparative analysis of the genomes of Stylophora pistillata and Acropora digitifera provides evidence for extensive differences between species of corals.</title>
        <authorList>
            <person name="Voolstra C.R."/>
            <person name="Li Y."/>
            <person name="Liew Y.J."/>
            <person name="Baumgarten S."/>
            <person name="Zoccola D."/>
            <person name="Flot J.-F."/>
            <person name="Tambutte S."/>
            <person name="Allemand D."/>
            <person name="Aranda M."/>
        </authorList>
    </citation>
    <scope>NUCLEOTIDE SEQUENCE [LARGE SCALE GENOMIC DNA]</scope>
</reference>
<feature type="chain" id="PRO_5012337837" evidence="3">
    <location>
        <begin position="24"/>
        <end position="643"/>
    </location>
</feature>
<evidence type="ECO:0000256" key="3">
    <source>
        <dbReference type="SAM" id="SignalP"/>
    </source>
</evidence>
<dbReference type="Gene3D" id="3.10.100.10">
    <property type="entry name" value="Mannose-Binding Protein A, subunit A"/>
    <property type="match status" value="1"/>
</dbReference>
<comment type="caution">
    <text evidence="5">The sequence shown here is derived from an EMBL/GenBank/DDBJ whole genome shotgun (WGS) entry which is preliminary data.</text>
</comment>
<keyword evidence="1" id="KW-1015">Disulfide bond</keyword>
<keyword evidence="3" id="KW-0732">Signal</keyword>
<dbReference type="InterPro" id="IPR050111">
    <property type="entry name" value="C-type_lectin/snaclec_domain"/>
</dbReference>
<dbReference type="Proteomes" id="UP000225706">
    <property type="component" value="Unassembled WGS sequence"/>
</dbReference>
<feature type="signal peptide" evidence="3">
    <location>
        <begin position="1"/>
        <end position="23"/>
    </location>
</feature>
<dbReference type="InterPro" id="IPR018378">
    <property type="entry name" value="C-type_lectin_CS"/>
</dbReference>
<sequence length="643" mass="73334">MKMKRHVFGCCLLGLVAIVSVFADNDDDNSDNSIESDSNGRSNAPSPGPWFDRILGLIHSKNFQGAYKTYMDNMNQPESADISTGELARRDFAPGPVSKVFVKESRGKRHHRHHHPHHDHHHHHQQRHHDQKSSKKARKWLNVKVVNQVGTRVKIKADKILPSAVLSSGEIFVYHQLLNETDRKATITLKAVDEYTDKPLIINGDQKFYVTPTTYDDTQEAYVSREDSRSGILHGRHGHIVKSQGAGNRWFYVKLINHAGGHVRVSPDQILPATTLDVDESQVEYARLEPGDEYKRIVLRAVDVKNDEPLKLNGEFTLALRPDDAGDVARVKMTRGDVIYAKCDNFVPMDGEGKFEYQIATDETKSWFDSVRACKLCNSELLSVHTKEENEFITRQLRKSSDVNKLWIGMSYKEKVRMWSWIDGSRYRYQNWKEGQQYDGKDEQCGIMYQRYDWGRWDDDNCYKPLGFICKRHRTKVTDQLKRKNNSTTAKSGCPDILPECPSLCSIVKNPGSCPQCDCGPLVKGYDTMSSQEQAKVRKLFSEANHQVAAARQARIDEAGAMRRSRIMEEAGRIMAESHNLQRVAMMEGIPLNLPALAPVHRREMILKPDESETELSKTRSLAREIASMINGIESTKKEQRRS</sequence>
<evidence type="ECO:0000259" key="4">
    <source>
        <dbReference type="PROSITE" id="PS50041"/>
    </source>
</evidence>
<dbReference type="OrthoDB" id="5961267at2759"/>
<evidence type="ECO:0000256" key="1">
    <source>
        <dbReference type="ARBA" id="ARBA00023157"/>
    </source>
</evidence>